<dbReference type="Pfam" id="PF13593">
    <property type="entry name" value="SBF_like"/>
    <property type="match status" value="1"/>
</dbReference>
<feature type="transmembrane region" description="Helical" evidence="1">
    <location>
        <begin position="204"/>
        <end position="223"/>
    </location>
</feature>
<dbReference type="Proteomes" id="UP000199647">
    <property type="component" value="Unassembled WGS sequence"/>
</dbReference>
<reference evidence="2 3" key="1">
    <citation type="submission" date="2016-10" db="EMBL/GenBank/DDBJ databases">
        <authorList>
            <person name="de Groot N.N."/>
        </authorList>
    </citation>
    <scope>NUCLEOTIDE SEQUENCE [LARGE SCALE GENOMIC DNA]</scope>
    <source>
        <strain evidence="2 3">A52C2</strain>
    </source>
</reference>
<evidence type="ECO:0000313" key="2">
    <source>
        <dbReference type="EMBL" id="SEP77627.1"/>
    </source>
</evidence>
<organism evidence="2 3">
    <name type="scientific">Faunimonas pinastri</name>
    <dbReference type="NCBI Taxonomy" id="1855383"/>
    <lineage>
        <taxon>Bacteria</taxon>
        <taxon>Pseudomonadati</taxon>
        <taxon>Pseudomonadota</taxon>
        <taxon>Alphaproteobacteria</taxon>
        <taxon>Hyphomicrobiales</taxon>
        <taxon>Afifellaceae</taxon>
        <taxon>Faunimonas</taxon>
    </lineage>
</organism>
<protein>
    <submittedName>
        <fullName evidence="2">Solute carrier family 10 (Sodium/bile acid cotransporter), member 7</fullName>
    </submittedName>
</protein>
<feature type="transmembrane region" description="Helical" evidence="1">
    <location>
        <begin position="130"/>
        <end position="157"/>
    </location>
</feature>
<feature type="transmembrane region" description="Helical" evidence="1">
    <location>
        <begin position="12"/>
        <end position="29"/>
    </location>
</feature>
<keyword evidence="3" id="KW-1185">Reference proteome</keyword>
<dbReference type="STRING" id="1855383.SAMN05216548_101463"/>
<keyword evidence="1" id="KW-0472">Membrane</keyword>
<sequence>MMRRILSYRPDAFITALIATIVVASFLPCRGVGQQIFEWLSTAAIALLFFLQGARLPRETVVAGITHWRLHLTILASTFIFFPIVGVIFHTAFPNLLSRPLWLGILFVCTLPSTVQSSIAFTSIGRGNVPAAICSATASNIFGILITPLLVGVVLRLHGGISASSIWKIVAELLVPFCLGQLLRPFIGAWAQRNKKMLSLTDRGSVLLVVYTAFSEAVVQGLWHQIPLEGLAMILVVDAVILAIVLLATTYGSRLLGFNHEDEVAIVFCGSKKSLATGVPMAKVLFPSATVGVTVLPLMIFHQMQLMVCAVLARRYARRFEQTALADSLDHGPHARPIPRDPAAS</sequence>
<dbReference type="GO" id="GO:0005886">
    <property type="term" value="C:plasma membrane"/>
    <property type="evidence" value="ECO:0007669"/>
    <property type="project" value="TreeGrafter"/>
</dbReference>
<name>A0A1H9AMD2_9HYPH</name>
<feature type="transmembrane region" description="Helical" evidence="1">
    <location>
        <begin position="68"/>
        <end position="89"/>
    </location>
</feature>
<feature type="transmembrane region" description="Helical" evidence="1">
    <location>
        <begin position="36"/>
        <end position="56"/>
    </location>
</feature>
<gene>
    <name evidence="2" type="ORF">SAMN05216548_101463</name>
</gene>
<evidence type="ECO:0000313" key="3">
    <source>
        <dbReference type="Proteomes" id="UP000199647"/>
    </source>
</evidence>
<dbReference type="EMBL" id="FOFG01000001">
    <property type="protein sequence ID" value="SEP77627.1"/>
    <property type="molecule type" value="Genomic_DNA"/>
</dbReference>
<dbReference type="InterPro" id="IPR016833">
    <property type="entry name" value="Put_Na-Bile_cotransptr"/>
</dbReference>
<dbReference type="AlphaFoldDB" id="A0A1H9AMD2"/>
<keyword evidence="1" id="KW-1133">Transmembrane helix</keyword>
<feature type="transmembrane region" description="Helical" evidence="1">
    <location>
        <begin position="289"/>
        <end position="313"/>
    </location>
</feature>
<dbReference type="PANTHER" id="PTHR18640">
    <property type="entry name" value="SOLUTE CARRIER FAMILY 10 MEMBER 7"/>
    <property type="match status" value="1"/>
</dbReference>
<dbReference type="Gene3D" id="1.20.1530.20">
    <property type="match status" value="1"/>
</dbReference>
<dbReference type="PIRSF" id="PIRSF026166">
    <property type="entry name" value="UCP026166"/>
    <property type="match status" value="1"/>
</dbReference>
<dbReference type="InterPro" id="IPR038770">
    <property type="entry name" value="Na+/solute_symporter_sf"/>
</dbReference>
<feature type="transmembrane region" description="Helical" evidence="1">
    <location>
        <begin position="230"/>
        <end position="251"/>
    </location>
</feature>
<feature type="transmembrane region" description="Helical" evidence="1">
    <location>
        <begin position="169"/>
        <end position="192"/>
    </location>
</feature>
<accession>A0A1H9AMD2</accession>
<proteinExistence type="predicted"/>
<evidence type="ECO:0000256" key="1">
    <source>
        <dbReference type="SAM" id="Phobius"/>
    </source>
</evidence>
<keyword evidence="1" id="KW-0812">Transmembrane</keyword>
<feature type="transmembrane region" description="Helical" evidence="1">
    <location>
        <begin position="101"/>
        <end position="124"/>
    </location>
</feature>
<dbReference type="PANTHER" id="PTHR18640:SF5">
    <property type="entry name" value="SODIUM_BILE ACID COTRANSPORTER 7"/>
    <property type="match status" value="1"/>
</dbReference>